<evidence type="ECO:0000259" key="4">
    <source>
        <dbReference type="PROSITE" id="PS50296"/>
    </source>
</evidence>
<dbReference type="PROSITE" id="PS50296">
    <property type="entry name" value="SUI1"/>
    <property type="match status" value="1"/>
</dbReference>
<reference evidence="5 6" key="1">
    <citation type="journal article" date="2009" name="Stand. Genomic Sci.">
        <title>Complete genome sequence of Thermanaerovibrio acidaminovorans type strain (Su883).</title>
        <authorList>
            <person name="Chovatia M."/>
            <person name="Sikorski J."/>
            <person name="Schroder M."/>
            <person name="Lapidus A."/>
            <person name="Nolan M."/>
            <person name="Tice H."/>
            <person name="Glavina Del Rio T."/>
            <person name="Copeland A."/>
            <person name="Cheng J.F."/>
            <person name="Lucas S."/>
            <person name="Chen F."/>
            <person name="Bruce D."/>
            <person name="Goodwin L."/>
            <person name="Pitluck S."/>
            <person name="Ivanova N."/>
            <person name="Mavromatis K."/>
            <person name="Ovchinnikova G."/>
            <person name="Pati A."/>
            <person name="Chen A."/>
            <person name="Palaniappan K."/>
            <person name="Land M."/>
            <person name="Hauser L."/>
            <person name="Chang Y.J."/>
            <person name="Jeffries C.D."/>
            <person name="Chain P."/>
            <person name="Saunders E."/>
            <person name="Detter J.C."/>
            <person name="Brettin T."/>
            <person name="Rohde M."/>
            <person name="Goker M."/>
            <person name="Spring S."/>
            <person name="Bristow J."/>
            <person name="Markowitz V."/>
            <person name="Hugenholtz P."/>
            <person name="Kyrpides N.C."/>
            <person name="Klenk H.P."/>
            <person name="Eisen J.A."/>
        </authorList>
    </citation>
    <scope>NUCLEOTIDE SEQUENCE [LARGE SCALE GENOMIC DNA]</scope>
    <source>
        <strain evidence="6">ATCC 49978 / DSM 6589 / Su883</strain>
    </source>
</reference>
<dbReference type="InterPro" id="IPR036877">
    <property type="entry name" value="SUI1_dom_sf"/>
</dbReference>
<evidence type="ECO:0000313" key="5">
    <source>
        <dbReference type="EMBL" id="ACZ18302.1"/>
    </source>
</evidence>
<evidence type="ECO:0000256" key="2">
    <source>
        <dbReference type="ARBA" id="ARBA00022917"/>
    </source>
</evidence>
<dbReference type="GO" id="GO:0006417">
    <property type="term" value="P:regulation of translation"/>
    <property type="evidence" value="ECO:0007669"/>
    <property type="project" value="UniProtKB-KW"/>
</dbReference>
<protein>
    <submittedName>
        <fullName evidence="5">Translation initiation factor SUI1</fullName>
    </submittedName>
</protein>
<dbReference type="Pfam" id="PF01253">
    <property type="entry name" value="SUI1"/>
    <property type="match status" value="1"/>
</dbReference>
<dbReference type="AlphaFoldDB" id="D1B7P9"/>
<dbReference type="EnsemblBacteria" id="ACZ18302">
    <property type="protein sequence ID" value="ACZ18302"/>
    <property type="gene ID" value="Taci_0062"/>
</dbReference>
<keyword evidence="5" id="KW-0396">Initiation factor</keyword>
<gene>
    <name evidence="5" type="ordered locus">Taci_0062</name>
</gene>
<accession>D1B7P9</accession>
<keyword evidence="6" id="KW-1185">Reference proteome</keyword>
<dbReference type="HOGENOM" id="CLU_1854300_0_0_0"/>
<dbReference type="RefSeq" id="WP_012868818.1">
    <property type="nucleotide sequence ID" value="NC_013522.1"/>
</dbReference>
<name>D1B7P9_THEAS</name>
<evidence type="ECO:0000256" key="3">
    <source>
        <dbReference type="SAM" id="MobiDB-lite"/>
    </source>
</evidence>
<dbReference type="InterPro" id="IPR001950">
    <property type="entry name" value="SUI1"/>
</dbReference>
<evidence type="ECO:0000313" key="6">
    <source>
        <dbReference type="Proteomes" id="UP000002030"/>
    </source>
</evidence>
<keyword evidence="1" id="KW-0810">Translation regulation</keyword>
<feature type="domain" description="SUI1" evidence="4">
    <location>
        <begin position="60"/>
        <end position="120"/>
    </location>
</feature>
<dbReference type="OrthoDB" id="9792915at2"/>
<keyword evidence="2" id="KW-0648">Protein biosynthesis</keyword>
<evidence type="ECO:0000256" key="1">
    <source>
        <dbReference type="ARBA" id="ARBA00022845"/>
    </source>
</evidence>
<dbReference type="STRING" id="525903.Taci_0062"/>
<dbReference type="CDD" id="cd11567">
    <property type="entry name" value="YciH_like"/>
    <property type="match status" value="1"/>
</dbReference>
<dbReference type="Gene3D" id="3.30.780.10">
    <property type="entry name" value="SUI1-like domain"/>
    <property type="match status" value="1"/>
</dbReference>
<dbReference type="KEGG" id="tai:Taci_0062"/>
<dbReference type="SUPFAM" id="SSF55159">
    <property type="entry name" value="eIF1-like"/>
    <property type="match status" value="1"/>
</dbReference>
<dbReference type="Proteomes" id="UP000002030">
    <property type="component" value="Chromosome"/>
</dbReference>
<sequence>MAKRRLPLAESQGNLNSLGEALARAGVSLPTPSGDPPEGRPSAEVPAQGPKGAVLSLRRKGLKGHVGTCVSLRGLSEDQVQELCRDLKRSLGCGARVEEGEILIQGDHRERLREMLSRRGFRVSGG</sequence>
<proteinExistence type="predicted"/>
<dbReference type="InterPro" id="IPR005872">
    <property type="entry name" value="SUI1_arc_bac"/>
</dbReference>
<dbReference type="PATRIC" id="fig|525903.6.peg.65"/>
<organism evidence="5 6">
    <name type="scientific">Thermanaerovibrio acidaminovorans (strain ATCC 49978 / DSM 6589 / Su883)</name>
    <name type="common">Selenomonas acidaminovorans</name>
    <dbReference type="NCBI Taxonomy" id="525903"/>
    <lineage>
        <taxon>Bacteria</taxon>
        <taxon>Thermotogati</taxon>
        <taxon>Synergistota</taxon>
        <taxon>Synergistia</taxon>
        <taxon>Synergistales</taxon>
        <taxon>Synergistaceae</taxon>
        <taxon>Thermanaerovibrio</taxon>
    </lineage>
</organism>
<dbReference type="EMBL" id="CP001818">
    <property type="protein sequence ID" value="ACZ18302.1"/>
    <property type="molecule type" value="Genomic_DNA"/>
</dbReference>
<dbReference type="GO" id="GO:0003743">
    <property type="term" value="F:translation initiation factor activity"/>
    <property type="evidence" value="ECO:0007669"/>
    <property type="project" value="UniProtKB-KW"/>
</dbReference>
<dbReference type="eggNOG" id="COG0023">
    <property type="taxonomic scope" value="Bacteria"/>
</dbReference>
<feature type="region of interest" description="Disordered" evidence="3">
    <location>
        <begin position="1"/>
        <end position="50"/>
    </location>
</feature>